<proteinExistence type="predicted"/>
<name>A0A0E9STM1_ANGAN</name>
<evidence type="ECO:0000313" key="1">
    <source>
        <dbReference type="EMBL" id="JAH44719.1"/>
    </source>
</evidence>
<organism evidence="1">
    <name type="scientific">Anguilla anguilla</name>
    <name type="common">European freshwater eel</name>
    <name type="synonym">Muraena anguilla</name>
    <dbReference type="NCBI Taxonomy" id="7936"/>
    <lineage>
        <taxon>Eukaryota</taxon>
        <taxon>Metazoa</taxon>
        <taxon>Chordata</taxon>
        <taxon>Craniata</taxon>
        <taxon>Vertebrata</taxon>
        <taxon>Euteleostomi</taxon>
        <taxon>Actinopterygii</taxon>
        <taxon>Neopterygii</taxon>
        <taxon>Teleostei</taxon>
        <taxon>Anguilliformes</taxon>
        <taxon>Anguillidae</taxon>
        <taxon>Anguilla</taxon>
    </lineage>
</organism>
<accession>A0A0E9STM1</accession>
<reference evidence="1" key="1">
    <citation type="submission" date="2014-11" db="EMBL/GenBank/DDBJ databases">
        <authorList>
            <person name="Amaro Gonzalez C."/>
        </authorList>
    </citation>
    <scope>NUCLEOTIDE SEQUENCE</scope>
</reference>
<dbReference type="EMBL" id="GBXM01063858">
    <property type="protein sequence ID" value="JAH44719.1"/>
    <property type="molecule type" value="Transcribed_RNA"/>
</dbReference>
<protein>
    <submittedName>
        <fullName evidence="1">Uncharacterized protein</fullName>
    </submittedName>
</protein>
<reference evidence="1" key="2">
    <citation type="journal article" date="2015" name="Fish Shellfish Immunol.">
        <title>Early steps in the European eel (Anguilla anguilla)-Vibrio vulnificus interaction in the gills: Role of the RtxA13 toxin.</title>
        <authorList>
            <person name="Callol A."/>
            <person name="Pajuelo D."/>
            <person name="Ebbesson L."/>
            <person name="Teles M."/>
            <person name="MacKenzie S."/>
            <person name="Amaro C."/>
        </authorList>
    </citation>
    <scope>NUCLEOTIDE SEQUENCE</scope>
</reference>
<dbReference type="AlphaFoldDB" id="A0A0E9STM1"/>
<sequence>MFENIYFSKLYKKVICFYFMVS</sequence>